<evidence type="ECO:0000256" key="1">
    <source>
        <dbReference type="SAM" id="MobiDB-lite"/>
    </source>
</evidence>
<dbReference type="WBParaSite" id="L893_g13421.t1">
    <property type="protein sequence ID" value="L893_g13421.t1"/>
    <property type="gene ID" value="L893_g13421"/>
</dbReference>
<proteinExistence type="predicted"/>
<reference evidence="3" key="1">
    <citation type="submission" date="2016-11" db="UniProtKB">
        <authorList>
            <consortium name="WormBaseParasite"/>
        </authorList>
    </citation>
    <scope>IDENTIFICATION</scope>
</reference>
<dbReference type="Proteomes" id="UP000095287">
    <property type="component" value="Unplaced"/>
</dbReference>
<protein>
    <submittedName>
        <fullName evidence="3">Conserved domain protein</fullName>
    </submittedName>
</protein>
<dbReference type="AlphaFoldDB" id="A0A1I7Y751"/>
<sequence>MCVVLNPRVSFGRRKQAAGRRGDLGDHGRARHASSFFDNTKKARTPGKKRVRSSAQRRTPKELRECVLVPVIQMERRALDGLNNAQKSFVVPMFADELTRV</sequence>
<feature type="region of interest" description="Disordered" evidence="1">
    <location>
        <begin position="13"/>
        <end position="59"/>
    </location>
</feature>
<organism evidence="2 3">
    <name type="scientific">Steinernema glaseri</name>
    <dbReference type="NCBI Taxonomy" id="37863"/>
    <lineage>
        <taxon>Eukaryota</taxon>
        <taxon>Metazoa</taxon>
        <taxon>Ecdysozoa</taxon>
        <taxon>Nematoda</taxon>
        <taxon>Chromadorea</taxon>
        <taxon>Rhabditida</taxon>
        <taxon>Tylenchina</taxon>
        <taxon>Panagrolaimomorpha</taxon>
        <taxon>Strongyloidoidea</taxon>
        <taxon>Steinernematidae</taxon>
        <taxon>Steinernema</taxon>
    </lineage>
</organism>
<evidence type="ECO:0000313" key="2">
    <source>
        <dbReference type="Proteomes" id="UP000095287"/>
    </source>
</evidence>
<keyword evidence="2" id="KW-1185">Reference proteome</keyword>
<name>A0A1I7Y751_9BILA</name>
<evidence type="ECO:0000313" key="3">
    <source>
        <dbReference type="WBParaSite" id="L893_g13421.t1"/>
    </source>
</evidence>
<accession>A0A1I7Y751</accession>
<feature type="compositionally biased region" description="Basic residues" evidence="1">
    <location>
        <begin position="42"/>
        <end position="52"/>
    </location>
</feature>